<sequence length="25" mass="2679">MPSSLISKPSRRSWDFSLGGKAPSS</sequence>
<evidence type="ECO:0000313" key="2">
    <source>
        <dbReference type="EMBL" id="CAA2618199.1"/>
    </source>
</evidence>
<dbReference type="EMBL" id="LR746267">
    <property type="protein sequence ID" value="CAA7394044.1"/>
    <property type="molecule type" value="Genomic_DNA"/>
</dbReference>
<evidence type="ECO:0000313" key="4">
    <source>
        <dbReference type="Proteomes" id="UP000663760"/>
    </source>
</evidence>
<gene>
    <name evidence="2" type="ORF">SI7747_04004366</name>
    <name evidence="3" type="ORF">SI8410_04004705</name>
</gene>
<evidence type="ECO:0000256" key="1">
    <source>
        <dbReference type="SAM" id="MobiDB-lite"/>
    </source>
</evidence>
<keyword evidence="4" id="KW-1185">Reference proteome</keyword>
<dbReference type="EMBL" id="LR743591">
    <property type="protein sequence ID" value="CAA2618199.1"/>
    <property type="molecule type" value="Genomic_DNA"/>
</dbReference>
<dbReference type="AlphaFoldDB" id="A0A7I8KA03"/>
<evidence type="ECO:0000313" key="3">
    <source>
        <dbReference type="EMBL" id="CAA7394044.1"/>
    </source>
</evidence>
<dbReference type="Proteomes" id="UP000663760">
    <property type="component" value="Chromosome 4"/>
</dbReference>
<protein>
    <submittedName>
        <fullName evidence="3">Uncharacterized protein</fullName>
    </submittedName>
</protein>
<name>A0A7I8KA03_SPIIN</name>
<proteinExistence type="predicted"/>
<organism evidence="3 4">
    <name type="scientific">Spirodela intermedia</name>
    <name type="common">Intermediate duckweed</name>
    <dbReference type="NCBI Taxonomy" id="51605"/>
    <lineage>
        <taxon>Eukaryota</taxon>
        <taxon>Viridiplantae</taxon>
        <taxon>Streptophyta</taxon>
        <taxon>Embryophyta</taxon>
        <taxon>Tracheophyta</taxon>
        <taxon>Spermatophyta</taxon>
        <taxon>Magnoliopsida</taxon>
        <taxon>Liliopsida</taxon>
        <taxon>Araceae</taxon>
        <taxon>Lemnoideae</taxon>
        <taxon>Spirodela</taxon>
    </lineage>
</organism>
<feature type="region of interest" description="Disordered" evidence="1">
    <location>
        <begin position="1"/>
        <end position="25"/>
    </location>
</feature>
<accession>A0A7I8KA03</accession>
<reference evidence="3" key="1">
    <citation type="submission" date="2020-02" db="EMBL/GenBank/DDBJ databases">
        <authorList>
            <person name="Scholz U."/>
            <person name="Mascher M."/>
            <person name="Fiebig A."/>
        </authorList>
    </citation>
    <scope>NUCLEOTIDE SEQUENCE</scope>
</reference>